<keyword evidence="2" id="KW-1185">Reference proteome</keyword>
<dbReference type="Proteomes" id="UP000192472">
    <property type="component" value="Unassembled WGS sequence"/>
</dbReference>
<accession>A0A1W2GQC4</accession>
<reference evidence="1 2" key="1">
    <citation type="submission" date="2017-04" db="EMBL/GenBank/DDBJ databases">
        <authorList>
            <person name="Afonso C.L."/>
            <person name="Miller P.J."/>
            <person name="Scott M.A."/>
            <person name="Spackman E."/>
            <person name="Goraichik I."/>
            <person name="Dimitrov K.M."/>
            <person name="Suarez D.L."/>
            <person name="Swayne D.E."/>
        </authorList>
    </citation>
    <scope>NUCLEOTIDE SEQUENCE [LARGE SCALE GENOMIC DNA]</scope>
    <source>
        <strain evidence="1 2">DSM 26133</strain>
    </source>
</reference>
<evidence type="ECO:0008006" key="3">
    <source>
        <dbReference type="Google" id="ProtNLM"/>
    </source>
</evidence>
<dbReference type="STRING" id="692418.SAMN04488029_3906"/>
<proteinExistence type="predicted"/>
<dbReference type="PROSITE" id="PS51257">
    <property type="entry name" value="PROKAR_LIPOPROTEIN"/>
    <property type="match status" value="1"/>
</dbReference>
<protein>
    <recommendedName>
        <fullName evidence="3">DUF4374 domain-containing protein</fullName>
    </recommendedName>
</protein>
<evidence type="ECO:0000313" key="1">
    <source>
        <dbReference type="EMBL" id="SMD38847.1"/>
    </source>
</evidence>
<name>A0A1W2GQC4_REIFA</name>
<evidence type="ECO:0000313" key="2">
    <source>
        <dbReference type="Proteomes" id="UP000192472"/>
    </source>
</evidence>
<gene>
    <name evidence="1" type="ORF">SAMN04488029_3906</name>
</gene>
<dbReference type="EMBL" id="FWYF01000005">
    <property type="protein sequence ID" value="SMD38847.1"/>
    <property type="molecule type" value="Genomic_DNA"/>
</dbReference>
<sequence>MKIQFKDLVWVIATLWVISSCDIADNKDVDPADSFLRIYDSHQFDHEIRPVDIVQTAEGGYLFLGNYRREDVDFLGTYVSSADEEGQFVRNTYLTDDNVHPVGKFLELGGEHYFISMDAVSLQAYLNQVNDSARIVSTTGLGVTYPMYAENDGEDQFVLLSYNSLDRTTMLSLVNADGSIAAQSAFGIGAGQEVEEPIIDHFTRTGRELPFFAGRSVNGTYYANGFYNYTLSLLFTDLSDDTPSGVIQGQQDQGGISSLISLSGDNYGLARFNYGDQYANAIATLNTLGTTSSSDLAGSPMLEWAYGEKVKMTTMTLGSSDYIIMATTTKNQQIVLHFYDNAGAYVAVDYLGFSSPYQLGAIHVTSDNGLAILGSTQVAGKFQRLCLFKKSENELKDLVQ</sequence>
<dbReference type="OrthoDB" id="918297at2"/>
<organism evidence="1 2">
    <name type="scientific">Reichenbachiella faecimaris</name>
    <dbReference type="NCBI Taxonomy" id="692418"/>
    <lineage>
        <taxon>Bacteria</taxon>
        <taxon>Pseudomonadati</taxon>
        <taxon>Bacteroidota</taxon>
        <taxon>Cytophagia</taxon>
        <taxon>Cytophagales</taxon>
        <taxon>Reichenbachiellaceae</taxon>
        <taxon>Reichenbachiella</taxon>
    </lineage>
</organism>
<dbReference type="RefSeq" id="WP_084374529.1">
    <property type="nucleotide sequence ID" value="NZ_FWYF01000005.1"/>
</dbReference>
<dbReference type="AlphaFoldDB" id="A0A1W2GQC4"/>